<reference evidence="1 2" key="1">
    <citation type="submission" date="2024-09" db="EMBL/GenBank/DDBJ databases">
        <authorList>
            <person name="Sun Q."/>
            <person name="Mori K."/>
        </authorList>
    </citation>
    <scope>NUCLEOTIDE SEQUENCE [LARGE SCALE GENOMIC DNA]</scope>
    <source>
        <strain evidence="1 2">KCTC 23076</strain>
    </source>
</reference>
<evidence type="ECO:0000313" key="1">
    <source>
        <dbReference type="EMBL" id="MFC0677998.1"/>
    </source>
</evidence>
<keyword evidence="2" id="KW-1185">Reference proteome</keyword>
<name>A0ABV6RQ11_9GAMM</name>
<accession>A0ABV6RQ11</accession>
<dbReference type="Proteomes" id="UP001589896">
    <property type="component" value="Unassembled WGS sequence"/>
</dbReference>
<evidence type="ECO:0008006" key="3">
    <source>
        <dbReference type="Google" id="ProtNLM"/>
    </source>
</evidence>
<dbReference type="EMBL" id="JBHLTG010000001">
    <property type="protein sequence ID" value="MFC0677998.1"/>
    <property type="molecule type" value="Genomic_DNA"/>
</dbReference>
<comment type="caution">
    <text evidence="1">The sequence shown here is derived from an EMBL/GenBank/DDBJ whole genome shotgun (WGS) entry which is preliminary data.</text>
</comment>
<proteinExistence type="predicted"/>
<sequence>MNRLALFVAPVALVSGCAAERASAEIGRQYERQWAVDLRAAVPGDWNRVCFLGPYPIAEDATHLLGRPWDLQDHSAVWQSDG</sequence>
<dbReference type="RefSeq" id="WP_386667218.1">
    <property type="nucleotide sequence ID" value="NZ_JBHLTG010000001.1"/>
</dbReference>
<protein>
    <recommendedName>
        <fullName evidence="3">Lipoprotein</fullName>
    </recommendedName>
</protein>
<gene>
    <name evidence="1" type="ORF">ACFFGH_09105</name>
</gene>
<organism evidence="1 2">
    <name type="scientific">Lysobacter korlensis</name>
    <dbReference type="NCBI Taxonomy" id="553636"/>
    <lineage>
        <taxon>Bacteria</taxon>
        <taxon>Pseudomonadati</taxon>
        <taxon>Pseudomonadota</taxon>
        <taxon>Gammaproteobacteria</taxon>
        <taxon>Lysobacterales</taxon>
        <taxon>Lysobacteraceae</taxon>
        <taxon>Lysobacter</taxon>
    </lineage>
</organism>
<evidence type="ECO:0000313" key="2">
    <source>
        <dbReference type="Proteomes" id="UP001589896"/>
    </source>
</evidence>
<dbReference type="PROSITE" id="PS51257">
    <property type="entry name" value="PROKAR_LIPOPROTEIN"/>
    <property type="match status" value="1"/>
</dbReference>